<accession>A0AAW9SFM4</accession>
<dbReference type="RefSeq" id="WP_346822295.1">
    <property type="nucleotide sequence ID" value="NZ_JBDKWZ010000009.1"/>
</dbReference>
<dbReference type="EMBL" id="JBDKWZ010000009">
    <property type="protein sequence ID" value="MEN7549516.1"/>
    <property type="molecule type" value="Genomic_DNA"/>
</dbReference>
<proteinExistence type="predicted"/>
<sequence>MKKQLWVLLLLAAGYAQAQDNTPDPWIEEGSGNTTTNGKVGIGTNVFDKEDYKLYIDGGLHLKSQLSIGTLGISMHTLKYPMGISMDIGVTGGWRREYSFSKAGGGKLFAFGAYGNGENLSYGYIGSNPEGNLADPWMKFIPNGWVGIGVEWPRAFLDVKQDLVISSNVDAQYCRFRANDDGTVFIMPKKGWTYINGQEKNNRLFVMNYEETGNNYGELRGDGLYLAYQGAPKVSITSTGDSYFNAGKVGIGTSLLSGDYNLFVTKGIRTEKVKVDVAEGAWKDYVFEAEYPLPTLQEVEEHILQHKHLKDIPSAKEVEQNGIDVAEMDAKLLQKVEELTLYMIEMNKQLTKLQKENQSLKEQVEELKDKI</sequence>
<evidence type="ECO:0000256" key="1">
    <source>
        <dbReference type="SAM" id="Coils"/>
    </source>
</evidence>
<evidence type="ECO:0000313" key="4">
    <source>
        <dbReference type="Proteomes" id="UP001403385"/>
    </source>
</evidence>
<organism evidence="3 4">
    <name type="scientific">Rapidithrix thailandica</name>
    <dbReference type="NCBI Taxonomy" id="413964"/>
    <lineage>
        <taxon>Bacteria</taxon>
        <taxon>Pseudomonadati</taxon>
        <taxon>Bacteroidota</taxon>
        <taxon>Cytophagia</taxon>
        <taxon>Cytophagales</taxon>
        <taxon>Flammeovirgaceae</taxon>
        <taxon>Rapidithrix</taxon>
    </lineage>
</organism>
<comment type="caution">
    <text evidence="3">The sequence shown here is derived from an EMBL/GenBank/DDBJ whole genome shotgun (WGS) entry which is preliminary data.</text>
</comment>
<gene>
    <name evidence="3" type="ORF">AAG747_16450</name>
</gene>
<dbReference type="AlphaFoldDB" id="A0AAW9SFM4"/>
<feature type="coiled-coil region" evidence="1">
    <location>
        <begin position="336"/>
        <end position="370"/>
    </location>
</feature>
<reference evidence="3 4" key="1">
    <citation type="submission" date="2024-04" db="EMBL/GenBank/DDBJ databases">
        <title>Novel genus in family Flammeovirgaceae.</title>
        <authorList>
            <person name="Nguyen T.H."/>
            <person name="Vuong T.Q."/>
            <person name="Le H."/>
            <person name="Kim S.-G."/>
        </authorList>
    </citation>
    <scope>NUCLEOTIDE SEQUENCE [LARGE SCALE GENOMIC DNA]</scope>
    <source>
        <strain evidence="3 4">JCM 23209</strain>
    </source>
</reference>
<dbReference type="Proteomes" id="UP001403385">
    <property type="component" value="Unassembled WGS sequence"/>
</dbReference>
<evidence type="ECO:0000313" key="3">
    <source>
        <dbReference type="EMBL" id="MEN7549516.1"/>
    </source>
</evidence>
<evidence type="ECO:0000256" key="2">
    <source>
        <dbReference type="SAM" id="SignalP"/>
    </source>
</evidence>
<protein>
    <submittedName>
        <fullName evidence="3">Uncharacterized protein</fullName>
    </submittedName>
</protein>
<keyword evidence="1" id="KW-0175">Coiled coil</keyword>
<keyword evidence="4" id="KW-1185">Reference proteome</keyword>
<keyword evidence="2" id="KW-0732">Signal</keyword>
<name>A0AAW9SFM4_9BACT</name>
<feature type="signal peptide" evidence="2">
    <location>
        <begin position="1"/>
        <end position="18"/>
    </location>
</feature>
<feature type="chain" id="PRO_5043432355" evidence="2">
    <location>
        <begin position="19"/>
        <end position="371"/>
    </location>
</feature>